<evidence type="ECO:0000313" key="2">
    <source>
        <dbReference type="EMBL" id="KAK7492698.1"/>
    </source>
</evidence>
<feature type="non-terminal residue" evidence="2">
    <location>
        <position position="59"/>
    </location>
</feature>
<proteinExistence type="predicted"/>
<dbReference type="AlphaFoldDB" id="A0ABD0KZL6"/>
<protein>
    <submittedName>
        <fullName evidence="2">Uncharacterized protein</fullName>
    </submittedName>
</protein>
<comment type="caution">
    <text evidence="2">The sequence shown here is derived from an EMBL/GenBank/DDBJ whole genome shotgun (WGS) entry which is preliminary data.</text>
</comment>
<evidence type="ECO:0000313" key="3">
    <source>
        <dbReference type="Proteomes" id="UP001519460"/>
    </source>
</evidence>
<dbReference type="Proteomes" id="UP001519460">
    <property type="component" value="Unassembled WGS sequence"/>
</dbReference>
<organism evidence="2 3">
    <name type="scientific">Batillaria attramentaria</name>
    <dbReference type="NCBI Taxonomy" id="370345"/>
    <lineage>
        <taxon>Eukaryota</taxon>
        <taxon>Metazoa</taxon>
        <taxon>Spiralia</taxon>
        <taxon>Lophotrochozoa</taxon>
        <taxon>Mollusca</taxon>
        <taxon>Gastropoda</taxon>
        <taxon>Caenogastropoda</taxon>
        <taxon>Sorbeoconcha</taxon>
        <taxon>Cerithioidea</taxon>
        <taxon>Batillariidae</taxon>
        <taxon>Batillaria</taxon>
    </lineage>
</organism>
<sequence>NAKLVKWRQFSCCHKPVTPSRRGHPPQRLAINSPRHKPSTGSSRRYDSATLPQHVPIGK</sequence>
<reference evidence="2 3" key="1">
    <citation type="journal article" date="2023" name="Sci. Data">
        <title>Genome assembly of the Korean intertidal mud-creeper Batillaria attramentaria.</title>
        <authorList>
            <person name="Patra A.K."/>
            <person name="Ho P.T."/>
            <person name="Jun S."/>
            <person name="Lee S.J."/>
            <person name="Kim Y."/>
            <person name="Won Y.J."/>
        </authorList>
    </citation>
    <scope>NUCLEOTIDE SEQUENCE [LARGE SCALE GENOMIC DNA]</scope>
    <source>
        <strain evidence="2">Wonlab-2016</strain>
    </source>
</reference>
<feature type="region of interest" description="Disordered" evidence="1">
    <location>
        <begin position="14"/>
        <end position="59"/>
    </location>
</feature>
<evidence type="ECO:0000256" key="1">
    <source>
        <dbReference type="SAM" id="MobiDB-lite"/>
    </source>
</evidence>
<name>A0ABD0KZL6_9CAEN</name>
<keyword evidence="3" id="KW-1185">Reference proteome</keyword>
<dbReference type="EMBL" id="JACVVK020000100">
    <property type="protein sequence ID" value="KAK7492698.1"/>
    <property type="molecule type" value="Genomic_DNA"/>
</dbReference>
<accession>A0ABD0KZL6</accession>
<gene>
    <name evidence="2" type="ORF">BaRGS_00016003</name>
</gene>
<feature type="non-terminal residue" evidence="2">
    <location>
        <position position="1"/>
    </location>
</feature>